<evidence type="ECO:0000313" key="3">
    <source>
        <dbReference type="Proteomes" id="UP001178507"/>
    </source>
</evidence>
<dbReference type="Proteomes" id="UP001178507">
    <property type="component" value="Unassembled WGS sequence"/>
</dbReference>
<keyword evidence="3" id="KW-1185">Reference proteome</keyword>
<organism evidence="2 3">
    <name type="scientific">Effrenium voratum</name>
    <dbReference type="NCBI Taxonomy" id="2562239"/>
    <lineage>
        <taxon>Eukaryota</taxon>
        <taxon>Sar</taxon>
        <taxon>Alveolata</taxon>
        <taxon>Dinophyceae</taxon>
        <taxon>Suessiales</taxon>
        <taxon>Symbiodiniaceae</taxon>
        <taxon>Effrenium</taxon>
    </lineage>
</organism>
<feature type="region of interest" description="Disordered" evidence="1">
    <location>
        <begin position="119"/>
        <end position="151"/>
    </location>
</feature>
<dbReference type="EMBL" id="CAUJNA010000290">
    <property type="protein sequence ID" value="CAJ1374953.1"/>
    <property type="molecule type" value="Genomic_DNA"/>
</dbReference>
<protein>
    <submittedName>
        <fullName evidence="2">Uncharacterized protein</fullName>
    </submittedName>
</protein>
<feature type="compositionally biased region" description="Basic residues" evidence="1">
    <location>
        <begin position="13"/>
        <end position="25"/>
    </location>
</feature>
<evidence type="ECO:0000256" key="1">
    <source>
        <dbReference type="SAM" id="MobiDB-lite"/>
    </source>
</evidence>
<dbReference type="AlphaFoldDB" id="A0AA36MPA1"/>
<feature type="non-terminal residue" evidence="2">
    <location>
        <position position="151"/>
    </location>
</feature>
<sequence length="151" mass="16316">PADPRRERVSAAGRRHRHRGGHHLRPHQEYPEEALARRECGGRAARALHAPRGDLADHRGGGHHRGGALRQAEELRHGGRRLPISSRVHGCSALHAARGGGGQPLPWVVARLLPSRSARHPHLPVAGAGAEGLGPRVPLSRFDREAEPISL</sequence>
<accession>A0AA36MPA1</accession>
<reference evidence="2" key="1">
    <citation type="submission" date="2023-08" db="EMBL/GenBank/DDBJ databases">
        <authorList>
            <person name="Chen Y."/>
            <person name="Shah S."/>
            <person name="Dougan E. K."/>
            <person name="Thang M."/>
            <person name="Chan C."/>
        </authorList>
    </citation>
    <scope>NUCLEOTIDE SEQUENCE</scope>
</reference>
<feature type="region of interest" description="Disordered" evidence="1">
    <location>
        <begin position="50"/>
        <end position="78"/>
    </location>
</feature>
<feature type="compositionally biased region" description="Basic and acidic residues" evidence="1">
    <location>
        <begin position="51"/>
        <end position="60"/>
    </location>
</feature>
<evidence type="ECO:0000313" key="2">
    <source>
        <dbReference type="EMBL" id="CAJ1374953.1"/>
    </source>
</evidence>
<gene>
    <name evidence="2" type="ORF">EVOR1521_LOCUS4361</name>
</gene>
<name>A0AA36MPA1_9DINO</name>
<feature type="compositionally biased region" description="Basic and acidic residues" evidence="1">
    <location>
        <begin position="141"/>
        <end position="151"/>
    </location>
</feature>
<feature type="region of interest" description="Disordered" evidence="1">
    <location>
        <begin position="1"/>
        <end position="32"/>
    </location>
</feature>
<comment type="caution">
    <text evidence="2">The sequence shown here is derived from an EMBL/GenBank/DDBJ whole genome shotgun (WGS) entry which is preliminary data.</text>
</comment>
<proteinExistence type="predicted"/>